<evidence type="ECO:0000256" key="3">
    <source>
        <dbReference type="ARBA" id="ARBA00009184"/>
    </source>
</evidence>
<keyword evidence="16" id="KW-1185">Reference proteome</keyword>
<dbReference type="GO" id="GO:0000287">
    <property type="term" value="F:magnesium ion binding"/>
    <property type="evidence" value="ECO:0007669"/>
    <property type="project" value="TreeGrafter"/>
</dbReference>
<evidence type="ECO:0000256" key="5">
    <source>
        <dbReference type="ARBA" id="ARBA00015196"/>
    </source>
</evidence>
<evidence type="ECO:0000256" key="13">
    <source>
        <dbReference type="ARBA" id="ARBA00048523"/>
    </source>
</evidence>
<dbReference type="EMBL" id="RQFA01000032">
    <property type="protein sequence ID" value="TGK35173.1"/>
    <property type="molecule type" value="Genomic_DNA"/>
</dbReference>
<feature type="active site" description="Nucleophile" evidence="14">
    <location>
        <position position="102"/>
    </location>
</feature>
<dbReference type="GO" id="GO:0006564">
    <property type="term" value="P:L-serine biosynthetic process"/>
    <property type="evidence" value="ECO:0007669"/>
    <property type="project" value="UniProtKB-KW"/>
</dbReference>
<dbReference type="InterPro" id="IPR004469">
    <property type="entry name" value="PSP"/>
</dbReference>
<feature type="active site" description="Proton donor" evidence="14">
    <location>
        <position position="104"/>
    </location>
</feature>
<evidence type="ECO:0000256" key="7">
    <source>
        <dbReference type="ARBA" id="ARBA00022723"/>
    </source>
</evidence>
<keyword evidence="7" id="KW-0479">Metal-binding</keyword>
<dbReference type="SFLD" id="SFLDG01136">
    <property type="entry name" value="C1.6:_Phosphoserine_Phosphatas"/>
    <property type="match status" value="1"/>
</dbReference>
<accession>A0A5F1YTP1</accession>
<dbReference type="NCBIfam" id="TIGR00338">
    <property type="entry name" value="serB"/>
    <property type="match status" value="1"/>
</dbReference>
<dbReference type="UniPathway" id="UPA00135">
    <property type="reaction ID" value="UER00198"/>
</dbReference>
<comment type="caution">
    <text evidence="15">The sequence shown here is derived from an EMBL/GenBank/DDBJ whole genome shotgun (WGS) entry which is preliminary data.</text>
</comment>
<comment type="catalytic activity">
    <reaction evidence="13">
        <text>O-phospho-D-serine + H2O = D-serine + phosphate</text>
        <dbReference type="Rhea" id="RHEA:24873"/>
        <dbReference type="ChEBI" id="CHEBI:15377"/>
        <dbReference type="ChEBI" id="CHEBI:35247"/>
        <dbReference type="ChEBI" id="CHEBI:43474"/>
        <dbReference type="ChEBI" id="CHEBI:58680"/>
        <dbReference type="EC" id="3.1.3.3"/>
    </reaction>
</comment>
<reference evidence="15" key="1">
    <citation type="journal article" date="2019" name="PLoS Negl. Trop. Dis.">
        <title>Revisiting the worldwide diversity of Leptospira species in the environment.</title>
        <authorList>
            <person name="Vincent A.T."/>
            <person name="Schiettekatte O."/>
            <person name="Bourhy P."/>
            <person name="Veyrier F.J."/>
            <person name="Picardeau M."/>
        </authorList>
    </citation>
    <scope>NUCLEOTIDE SEQUENCE [LARGE SCALE GENOMIC DNA]</scope>
    <source>
        <strain evidence="15">201800299</strain>
    </source>
</reference>
<keyword evidence="6" id="KW-0028">Amino-acid biosynthesis</keyword>
<dbReference type="InterPro" id="IPR050582">
    <property type="entry name" value="HAD-like_SerB"/>
</dbReference>
<evidence type="ECO:0000256" key="9">
    <source>
        <dbReference type="ARBA" id="ARBA00022842"/>
    </source>
</evidence>
<dbReference type="SFLD" id="SFLDF00029">
    <property type="entry name" value="phosphoserine_phosphatase"/>
    <property type="match status" value="1"/>
</dbReference>
<comment type="similarity">
    <text evidence="3">Belongs to the HAD-like hydrolase superfamily. SerB family.</text>
</comment>
<name>A0A5F1YTP1_9LEPT</name>
<evidence type="ECO:0000256" key="2">
    <source>
        <dbReference type="ARBA" id="ARBA00005135"/>
    </source>
</evidence>
<dbReference type="AlphaFoldDB" id="A0A5F1YTP1"/>
<dbReference type="PANTHER" id="PTHR43344:SF2">
    <property type="entry name" value="PHOSPHOSERINE PHOSPHATASE"/>
    <property type="match status" value="1"/>
</dbReference>
<evidence type="ECO:0000256" key="14">
    <source>
        <dbReference type="PIRSR" id="PIRSR604469-1"/>
    </source>
</evidence>
<evidence type="ECO:0000313" key="16">
    <source>
        <dbReference type="Proteomes" id="UP000298277"/>
    </source>
</evidence>
<dbReference type="SFLD" id="SFLDS00003">
    <property type="entry name" value="Haloacid_Dehalogenase"/>
    <property type="match status" value="1"/>
</dbReference>
<dbReference type="PANTHER" id="PTHR43344">
    <property type="entry name" value="PHOSPHOSERINE PHOSPHATASE"/>
    <property type="match status" value="1"/>
</dbReference>
<dbReference type="InterPro" id="IPR023214">
    <property type="entry name" value="HAD_sf"/>
</dbReference>
<dbReference type="SFLD" id="SFLDG01137">
    <property type="entry name" value="C1.6.1:_Phosphoserine_Phosphat"/>
    <property type="match status" value="1"/>
</dbReference>
<dbReference type="InterPro" id="IPR036412">
    <property type="entry name" value="HAD-like_sf"/>
</dbReference>
<protein>
    <recommendedName>
        <fullName evidence="5">Phosphoserine phosphatase</fullName>
        <ecNumber evidence="4">3.1.3.3</ecNumber>
    </recommendedName>
    <alternativeName>
        <fullName evidence="11">O-phosphoserine phosphohydrolase</fullName>
    </alternativeName>
</protein>
<evidence type="ECO:0000256" key="11">
    <source>
        <dbReference type="ARBA" id="ARBA00031693"/>
    </source>
</evidence>
<evidence type="ECO:0000256" key="10">
    <source>
        <dbReference type="ARBA" id="ARBA00023299"/>
    </source>
</evidence>
<evidence type="ECO:0000256" key="1">
    <source>
        <dbReference type="ARBA" id="ARBA00001946"/>
    </source>
</evidence>
<comment type="pathway">
    <text evidence="2">Amino-acid biosynthesis; L-serine biosynthesis; L-serine from 3-phospho-D-glycerate: step 3/3.</text>
</comment>
<comment type="catalytic activity">
    <reaction evidence="12">
        <text>O-phospho-L-serine + H2O = L-serine + phosphate</text>
        <dbReference type="Rhea" id="RHEA:21208"/>
        <dbReference type="ChEBI" id="CHEBI:15377"/>
        <dbReference type="ChEBI" id="CHEBI:33384"/>
        <dbReference type="ChEBI" id="CHEBI:43474"/>
        <dbReference type="ChEBI" id="CHEBI:57524"/>
        <dbReference type="EC" id="3.1.3.3"/>
    </reaction>
</comment>
<dbReference type="NCBIfam" id="TIGR01488">
    <property type="entry name" value="HAD-SF-IB"/>
    <property type="match status" value="1"/>
</dbReference>
<dbReference type="RefSeq" id="WP_135592386.1">
    <property type="nucleotide sequence ID" value="NZ_RQEZ01000105.1"/>
</dbReference>
<evidence type="ECO:0000256" key="12">
    <source>
        <dbReference type="ARBA" id="ARBA00048138"/>
    </source>
</evidence>
<keyword evidence="10" id="KW-0718">Serine biosynthesis</keyword>
<keyword evidence="8 15" id="KW-0378">Hydrolase</keyword>
<dbReference type="Gene3D" id="3.40.50.1000">
    <property type="entry name" value="HAD superfamily/HAD-like"/>
    <property type="match status" value="1"/>
</dbReference>
<sequence length="302" mass="33439">MLLILTQNPDSVREKIFSSSGKLGSLRSAEEWTSGIGKGNASKENDSKENTSSWSRMVWGDLKPFSREDLISLRSELAEIRSDSLQLEGLLDPDRKSLFAFDMDSTLIRQEVIDELARYAGVYDEVASVTREAMEGLLDFQEALYKRCSYLKGLSVSVFAELYPRLEPNDGVAALLSGLSSRNVNTAVFSGGFTDILEYFQKDHPVGEIRANVLERVNGILTGTVLGEIVDKNKKLSYFREIRDREGIDPLQTVAVGDGANDALMLNEAGIGIGFHAKDGLKKLILNWIDFAPMDSLLLLFS</sequence>
<dbReference type="GO" id="GO:0036424">
    <property type="term" value="F:L-phosphoserine phosphatase activity"/>
    <property type="evidence" value="ECO:0007669"/>
    <property type="project" value="InterPro"/>
</dbReference>
<dbReference type="CDD" id="cd07500">
    <property type="entry name" value="HAD_PSP"/>
    <property type="match status" value="1"/>
</dbReference>
<dbReference type="Proteomes" id="UP000298277">
    <property type="component" value="Unassembled WGS sequence"/>
</dbReference>
<evidence type="ECO:0000256" key="8">
    <source>
        <dbReference type="ARBA" id="ARBA00022801"/>
    </source>
</evidence>
<organism evidence="15 16">
    <name type="scientific">Leptospira gomenensis</name>
    <dbReference type="NCBI Taxonomy" id="2484974"/>
    <lineage>
        <taxon>Bacteria</taxon>
        <taxon>Pseudomonadati</taxon>
        <taxon>Spirochaetota</taxon>
        <taxon>Spirochaetia</taxon>
        <taxon>Leptospirales</taxon>
        <taxon>Leptospiraceae</taxon>
        <taxon>Leptospira</taxon>
    </lineage>
</organism>
<proteinExistence type="inferred from homology"/>
<evidence type="ECO:0000256" key="4">
    <source>
        <dbReference type="ARBA" id="ARBA00012640"/>
    </source>
</evidence>
<gene>
    <name evidence="15" type="primary">serB</name>
    <name evidence="15" type="ORF">EHQ17_06960</name>
</gene>
<dbReference type="GO" id="GO:0005737">
    <property type="term" value="C:cytoplasm"/>
    <property type="evidence" value="ECO:0007669"/>
    <property type="project" value="TreeGrafter"/>
</dbReference>
<evidence type="ECO:0000256" key="6">
    <source>
        <dbReference type="ARBA" id="ARBA00022605"/>
    </source>
</evidence>
<dbReference type="EC" id="3.1.3.3" evidence="4"/>
<keyword evidence="9" id="KW-0460">Magnesium</keyword>
<dbReference type="SUPFAM" id="SSF56784">
    <property type="entry name" value="HAD-like"/>
    <property type="match status" value="1"/>
</dbReference>
<dbReference type="Pfam" id="PF00702">
    <property type="entry name" value="Hydrolase"/>
    <property type="match status" value="1"/>
</dbReference>
<dbReference type="OrthoDB" id="9790031at2"/>
<comment type="cofactor">
    <cofactor evidence="1">
        <name>Mg(2+)</name>
        <dbReference type="ChEBI" id="CHEBI:18420"/>
    </cofactor>
</comment>
<evidence type="ECO:0000313" key="15">
    <source>
        <dbReference type="EMBL" id="TGK35173.1"/>
    </source>
</evidence>